<dbReference type="InterPro" id="IPR006439">
    <property type="entry name" value="HAD-SF_hydro_IA"/>
</dbReference>
<dbReference type="InterPro" id="IPR023214">
    <property type="entry name" value="HAD_sf"/>
</dbReference>
<evidence type="ECO:0000313" key="2">
    <source>
        <dbReference type="Proteomes" id="UP000824208"/>
    </source>
</evidence>
<dbReference type="NCBIfam" id="TIGR01668">
    <property type="entry name" value="YqeG_hyp_ppase"/>
    <property type="match status" value="1"/>
</dbReference>
<organism evidence="1 2">
    <name type="scientific">Candidatus Flavonifractor intestinipullorum</name>
    <dbReference type="NCBI Taxonomy" id="2838587"/>
    <lineage>
        <taxon>Bacteria</taxon>
        <taxon>Bacillati</taxon>
        <taxon>Bacillota</taxon>
        <taxon>Clostridia</taxon>
        <taxon>Eubacteriales</taxon>
        <taxon>Oscillospiraceae</taxon>
        <taxon>Flavonifractor</taxon>
    </lineage>
</organism>
<evidence type="ECO:0000313" key="1">
    <source>
        <dbReference type="EMBL" id="HJB56218.1"/>
    </source>
</evidence>
<dbReference type="SUPFAM" id="SSF56784">
    <property type="entry name" value="HAD-like"/>
    <property type="match status" value="1"/>
</dbReference>
<dbReference type="EMBL" id="DWYC01000016">
    <property type="protein sequence ID" value="HJB56218.1"/>
    <property type="molecule type" value="Genomic_DNA"/>
</dbReference>
<reference evidence="1" key="2">
    <citation type="submission" date="2021-04" db="EMBL/GenBank/DDBJ databases">
        <authorList>
            <person name="Gilroy R."/>
        </authorList>
    </citation>
    <scope>NUCLEOTIDE SEQUENCE</scope>
    <source>
        <strain evidence="1">CHK189-11263</strain>
    </source>
</reference>
<reference evidence="1" key="1">
    <citation type="journal article" date="2021" name="PeerJ">
        <title>Extensive microbial diversity within the chicken gut microbiome revealed by metagenomics and culture.</title>
        <authorList>
            <person name="Gilroy R."/>
            <person name="Ravi A."/>
            <person name="Getino M."/>
            <person name="Pursley I."/>
            <person name="Horton D.L."/>
            <person name="Alikhan N.F."/>
            <person name="Baker D."/>
            <person name="Gharbi K."/>
            <person name="Hall N."/>
            <person name="Watson M."/>
            <person name="Adriaenssens E.M."/>
            <person name="Foster-Nyarko E."/>
            <person name="Jarju S."/>
            <person name="Secka A."/>
            <person name="Antonio M."/>
            <person name="Oren A."/>
            <person name="Chaudhuri R.R."/>
            <person name="La Ragione R."/>
            <person name="Hildebrand F."/>
            <person name="Pallen M.J."/>
        </authorList>
    </citation>
    <scope>NUCLEOTIDE SEQUENCE</scope>
    <source>
        <strain evidence="1">CHK189-11263</strain>
    </source>
</reference>
<name>A0A9D2S442_9FIRM</name>
<sequence length="167" mass="18123">MTFPLLADWVVAGVCDLRPGALRAAGITLLLTDLDNTLAPYGAPEPDGAVRDWAAALEAAGVRLFLLSNSRKPSRPARFAQALGIPYLGHAGKPRPGGFFQAMDRMGARAEETAIVGDQIFTDILGGRRAGVRTILVEPIRLAGNPGRYVRYAAEWPFRALSRQRRR</sequence>
<gene>
    <name evidence="1" type="ORF">H9714_01555</name>
</gene>
<dbReference type="NCBIfam" id="TIGR01549">
    <property type="entry name" value="HAD-SF-IA-v1"/>
    <property type="match status" value="1"/>
</dbReference>
<dbReference type="Proteomes" id="UP000824208">
    <property type="component" value="Unassembled WGS sequence"/>
</dbReference>
<dbReference type="AlphaFoldDB" id="A0A9D2S442"/>
<comment type="caution">
    <text evidence="1">The sequence shown here is derived from an EMBL/GenBank/DDBJ whole genome shotgun (WGS) entry which is preliminary data.</text>
</comment>
<dbReference type="InterPro" id="IPR036412">
    <property type="entry name" value="HAD-like_sf"/>
</dbReference>
<dbReference type="InterPro" id="IPR006549">
    <property type="entry name" value="HAD-SF_hydro_IIIA"/>
</dbReference>
<accession>A0A9D2S442</accession>
<dbReference type="NCBIfam" id="TIGR01662">
    <property type="entry name" value="HAD-SF-IIIA"/>
    <property type="match status" value="1"/>
</dbReference>
<dbReference type="InterPro" id="IPR010021">
    <property type="entry name" value="PGPP1/Gep4"/>
</dbReference>
<dbReference type="GO" id="GO:0008962">
    <property type="term" value="F:phosphatidylglycerophosphatase activity"/>
    <property type="evidence" value="ECO:0007669"/>
    <property type="project" value="InterPro"/>
</dbReference>
<dbReference type="Pfam" id="PF13242">
    <property type="entry name" value="Hydrolase_like"/>
    <property type="match status" value="1"/>
</dbReference>
<proteinExistence type="predicted"/>
<dbReference type="Gene3D" id="3.40.50.1000">
    <property type="entry name" value="HAD superfamily/HAD-like"/>
    <property type="match status" value="1"/>
</dbReference>
<protein>
    <submittedName>
        <fullName evidence="1">YqeG family HAD IIIA-type phosphatase</fullName>
    </submittedName>
</protein>